<dbReference type="PRINTS" id="PR00169">
    <property type="entry name" value="KCHANNEL"/>
</dbReference>
<dbReference type="PANTHER" id="PTHR11537">
    <property type="entry name" value="VOLTAGE-GATED POTASSIUM CHANNEL"/>
    <property type="match status" value="1"/>
</dbReference>
<evidence type="ECO:0000313" key="14">
    <source>
        <dbReference type="Proteomes" id="UP001159427"/>
    </source>
</evidence>
<keyword evidence="2" id="KW-0813">Transport</keyword>
<feature type="transmembrane region" description="Helical" evidence="10">
    <location>
        <begin position="117"/>
        <end position="135"/>
    </location>
</feature>
<feature type="chain" id="PRO_5045667085" description="Potassium channel domain-containing protein" evidence="11">
    <location>
        <begin position="27"/>
        <end position="511"/>
    </location>
</feature>
<feature type="compositionally biased region" description="Polar residues" evidence="9">
    <location>
        <begin position="441"/>
        <end position="455"/>
    </location>
</feature>
<sequence length="511" mass="57582">MTSFVYCLSTFKALVLFQFLPAASLASSFQLACDNGTSLSLVYWEQKPYVYKDEGEFLINGALPEILRKIFNVCCKREANVTGKRIEYPSSLKLTIQDHSHQAIIPLGRRASRGESIYLRPFLGLIASPGMAVIAQKTIPGQELLAAIFDAWPILIFIVMAVSLSAIVMWILDYRSNPEEFPEFFPSGVFEAFWWAAVTMTTVGYGDKVPRSVAGRLFGVVWINVGLVILAIFMGMITASLSSNSLEQISNLYGMPVAVMNGSAEQQLAILQNAEVHAKITYDELYKSVKDEETRVALVDLYSTTQHSVKYYEKYGLYVATVLDEPVIYGAVLPMGSETARNCFRSYTENHQLEIHEIIEKFIKTEKQPSEASSLGVEYFQENLFGYTVYSLLGFFIVILIVGLIWEYSLQAQKEHKLKTGSEKCSPKPEPSLPLKDDENQGNTNLPQRLSSDGSVQTERLLAAQSAEILAMEDELKAFRKNWDKGLRDLQERHKKEQEQLFQLDNFGYDM</sequence>
<dbReference type="Proteomes" id="UP001159427">
    <property type="component" value="Unassembled WGS sequence"/>
</dbReference>
<comment type="caution">
    <text evidence="13">The sequence shown here is derived from an EMBL/GenBank/DDBJ whole genome shotgun (WGS) entry which is preliminary data.</text>
</comment>
<evidence type="ECO:0000256" key="11">
    <source>
        <dbReference type="SAM" id="SignalP"/>
    </source>
</evidence>
<dbReference type="Pfam" id="PF07885">
    <property type="entry name" value="Ion_trans_2"/>
    <property type="match status" value="1"/>
</dbReference>
<evidence type="ECO:0000256" key="2">
    <source>
        <dbReference type="ARBA" id="ARBA00022448"/>
    </source>
</evidence>
<comment type="subcellular location">
    <subcellularLocation>
        <location evidence="1">Membrane</location>
        <topology evidence="1">Multi-pass membrane protein</topology>
    </subcellularLocation>
</comment>
<evidence type="ECO:0000256" key="5">
    <source>
        <dbReference type="ARBA" id="ARBA00023065"/>
    </source>
</evidence>
<keyword evidence="14" id="KW-1185">Reference proteome</keyword>
<reference evidence="13 14" key="1">
    <citation type="submission" date="2022-05" db="EMBL/GenBank/DDBJ databases">
        <authorList>
            <consortium name="Genoscope - CEA"/>
            <person name="William W."/>
        </authorList>
    </citation>
    <scope>NUCLEOTIDE SEQUENCE [LARGE SCALE GENOMIC DNA]</scope>
</reference>
<accession>A0ABN8MF91</accession>
<keyword evidence="6 10" id="KW-0472">Membrane</keyword>
<dbReference type="PANTHER" id="PTHR11537:SF252">
    <property type="entry name" value="POTASSIUM VOLTAGE-GATED CHANNEL PROTEIN SHAW"/>
    <property type="match status" value="1"/>
</dbReference>
<organism evidence="13 14">
    <name type="scientific">Porites evermanni</name>
    <dbReference type="NCBI Taxonomy" id="104178"/>
    <lineage>
        <taxon>Eukaryota</taxon>
        <taxon>Metazoa</taxon>
        <taxon>Cnidaria</taxon>
        <taxon>Anthozoa</taxon>
        <taxon>Hexacorallia</taxon>
        <taxon>Scleractinia</taxon>
        <taxon>Fungiina</taxon>
        <taxon>Poritidae</taxon>
        <taxon>Porites</taxon>
    </lineage>
</organism>
<feature type="transmembrane region" description="Helical" evidence="10">
    <location>
        <begin position="384"/>
        <end position="406"/>
    </location>
</feature>
<keyword evidence="8" id="KW-0175">Coiled coil</keyword>
<feature type="transmembrane region" description="Helical" evidence="10">
    <location>
        <begin position="147"/>
        <end position="172"/>
    </location>
</feature>
<evidence type="ECO:0000256" key="7">
    <source>
        <dbReference type="ARBA" id="ARBA00023303"/>
    </source>
</evidence>
<feature type="transmembrane region" description="Helical" evidence="10">
    <location>
        <begin position="184"/>
        <end position="205"/>
    </location>
</feature>
<feature type="transmembrane region" description="Helical" evidence="10">
    <location>
        <begin position="217"/>
        <end position="237"/>
    </location>
</feature>
<evidence type="ECO:0000259" key="12">
    <source>
        <dbReference type="Pfam" id="PF07885"/>
    </source>
</evidence>
<proteinExistence type="predicted"/>
<dbReference type="SUPFAM" id="SSF81324">
    <property type="entry name" value="Voltage-gated potassium channels"/>
    <property type="match status" value="1"/>
</dbReference>
<feature type="region of interest" description="Disordered" evidence="9">
    <location>
        <begin position="418"/>
        <end position="455"/>
    </location>
</feature>
<name>A0ABN8MF91_9CNID</name>
<evidence type="ECO:0000256" key="4">
    <source>
        <dbReference type="ARBA" id="ARBA00022989"/>
    </source>
</evidence>
<feature type="compositionally biased region" description="Basic and acidic residues" evidence="9">
    <location>
        <begin position="418"/>
        <end position="427"/>
    </location>
</feature>
<protein>
    <recommendedName>
        <fullName evidence="12">Potassium channel domain-containing protein</fullName>
    </recommendedName>
</protein>
<keyword evidence="4 10" id="KW-1133">Transmembrane helix</keyword>
<keyword evidence="3 10" id="KW-0812">Transmembrane</keyword>
<dbReference type="EMBL" id="CALNXI010000493">
    <property type="protein sequence ID" value="CAH3028141.1"/>
    <property type="molecule type" value="Genomic_DNA"/>
</dbReference>
<dbReference type="Gene3D" id="1.10.287.70">
    <property type="match status" value="1"/>
</dbReference>
<feature type="domain" description="Potassium channel" evidence="12">
    <location>
        <begin position="159"/>
        <end position="240"/>
    </location>
</feature>
<evidence type="ECO:0000313" key="13">
    <source>
        <dbReference type="EMBL" id="CAH3028141.1"/>
    </source>
</evidence>
<feature type="coiled-coil region" evidence="8">
    <location>
        <begin position="462"/>
        <end position="500"/>
    </location>
</feature>
<dbReference type="InterPro" id="IPR013099">
    <property type="entry name" value="K_chnl_dom"/>
</dbReference>
<feature type="signal peptide" evidence="11">
    <location>
        <begin position="1"/>
        <end position="26"/>
    </location>
</feature>
<keyword evidence="11" id="KW-0732">Signal</keyword>
<evidence type="ECO:0000256" key="1">
    <source>
        <dbReference type="ARBA" id="ARBA00004141"/>
    </source>
</evidence>
<keyword evidence="5" id="KW-0406">Ion transport</keyword>
<evidence type="ECO:0000256" key="8">
    <source>
        <dbReference type="SAM" id="Coils"/>
    </source>
</evidence>
<gene>
    <name evidence="13" type="ORF">PEVE_00033251</name>
</gene>
<keyword evidence="7" id="KW-0407">Ion channel</keyword>
<evidence type="ECO:0000256" key="10">
    <source>
        <dbReference type="SAM" id="Phobius"/>
    </source>
</evidence>
<dbReference type="InterPro" id="IPR028325">
    <property type="entry name" value="VG_K_chnl"/>
</dbReference>
<evidence type="ECO:0000256" key="3">
    <source>
        <dbReference type="ARBA" id="ARBA00022692"/>
    </source>
</evidence>
<evidence type="ECO:0000256" key="6">
    <source>
        <dbReference type="ARBA" id="ARBA00023136"/>
    </source>
</evidence>
<evidence type="ECO:0000256" key="9">
    <source>
        <dbReference type="SAM" id="MobiDB-lite"/>
    </source>
</evidence>